<gene>
    <name evidence="7" type="ORF">C2G38_2324382</name>
</gene>
<feature type="compositionally biased region" description="Acidic residues" evidence="5">
    <location>
        <begin position="197"/>
        <end position="228"/>
    </location>
</feature>
<dbReference type="InterPro" id="IPR006958">
    <property type="entry name" value="Mak16"/>
</dbReference>
<keyword evidence="3 4" id="KW-0539">Nucleus</keyword>
<dbReference type="OrthoDB" id="10251342at2759"/>
<dbReference type="EMBL" id="QKWP01000885">
    <property type="protein sequence ID" value="RIB13865.1"/>
    <property type="molecule type" value="Genomic_DNA"/>
</dbReference>
<proteinExistence type="inferred from homology"/>
<evidence type="ECO:0000256" key="4">
    <source>
        <dbReference type="PIRNR" id="PIRNR003352"/>
    </source>
</evidence>
<evidence type="ECO:0000256" key="3">
    <source>
        <dbReference type="ARBA" id="ARBA00023242"/>
    </source>
</evidence>
<keyword evidence="8" id="KW-1185">Reference proteome</keyword>
<comment type="caution">
    <text evidence="7">The sequence shown here is derived from an EMBL/GenBank/DDBJ whole genome shotgun (WGS) entry which is preliminary data.</text>
</comment>
<comment type="subcellular location">
    <subcellularLocation>
        <location evidence="1">Nucleus</location>
    </subcellularLocation>
</comment>
<dbReference type="STRING" id="44941.A0A397UUQ4"/>
<evidence type="ECO:0000313" key="7">
    <source>
        <dbReference type="EMBL" id="RIB13865.1"/>
    </source>
</evidence>
<name>A0A397UUQ4_9GLOM</name>
<feature type="compositionally biased region" description="Basic and acidic residues" evidence="5">
    <location>
        <begin position="307"/>
        <end position="325"/>
    </location>
</feature>
<dbReference type="InterPro" id="IPR029004">
    <property type="entry name" value="Ribosomal_eL28/Mak16"/>
</dbReference>
<dbReference type="FunFam" id="3.30.390.110:FF:000001">
    <property type="entry name" value="Protein MAK16 homolog"/>
    <property type="match status" value="1"/>
</dbReference>
<sequence>MFNSDEVIWQVINQEFCSYKVKTTTQNLCRNEYNVTGLCNRQSCPLANSRYATVREIDGILYLCTKVIEKAHTPARMWQRIKLSKNYAKALEQIDKELLYWPDFLIHKCKQRVTKITQYLIRMRRLKLKDRPILVGIKKKIERRETKRERKAEEAARIDKAIEKELINRLKSKAYGDNPLNVNEDVWKSVLEGDNLEAEDDMTEESDVDDLENEYVEDNSEDELEDLEDILKNHDYDDDDNEDEEDEEDEDEEDEENESSDYSDILDDLEEVSEEEDDDEEVEKPNGKRKGTETKELRSKKKKRGGKYVEVEYEHETSLSKAHDW</sequence>
<dbReference type="GO" id="GO:0000460">
    <property type="term" value="P:maturation of 5.8S rRNA"/>
    <property type="evidence" value="ECO:0007669"/>
    <property type="project" value="TreeGrafter"/>
</dbReference>
<dbReference type="PANTHER" id="PTHR23405">
    <property type="entry name" value="MAINTENANCE OF KILLER 16 MAK16 PROTEIN-RELATED"/>
    <property type="match status" value="1"/>
</dbReference>
<comment type="similarity">
    <text evidence="2 4">Belongs to the MAK16 family.</text>
</comment>
<feature type="compositionally biased region" description="Basic and acidic residues" evidence="5">
    <location>
        <begin position="283"/>
        <end position="297"/>
    </location>
</feature>
<dbReference type="GO" id="GO:0030687">
    <property type="term" value="C:preribosome, large subunit precursor"/>
    <property type="evidence" value="ECO:0007669"/>
    <property type="project" value="TreeGrafter"/>
</dbReference>
<dbReference type="GO" id="GO:0005730">
    <property type="term" value="C:nucleolus"/>
    <property type="evidence" value="ECO:0007669"/>
    <property type="project" value="UniProtKB-UniRule"/>
</dbReference>
<evidence type="ECO:0000256" key="1">
    <source>
        <dbReference type="ARBA" id="ARBA00004123"/>
    </source>
</evidence>
<dbReference type="GO" id="GO:0000470">
    <property type="term" value="P:maturation of LSU-rRNA"/>
    <property type="evidence" value="ECO:0007669"/>
    <property type="project" value="TreeGrafter"/>
</dbReference>
<dbReference type="Gene3D" id="3.30.390.110">
    <property type="match status" value="1"/>
</dbReference>
<evidence type="ECO:0000259" key="6">
    <source>
        <dbReference type="Pfam" id="PF01778"/>
    </source>
</evidence>
<evidence type="ECO:0000256" key="5">
    <source>
        <dbReference type="SAM" id="MobiDB-lite"/>
    </source>
</evidence>
<organism evidence="7 8">
    <name type="scientific">Gigaspora rosea</name>
    <dbReference type="NCBI Taxonomy" id="44941"/>
    <lineage>
        <taxon>Eukaryota</taxon>
        <taxon>Fungi</taxon>
        <taxon>Fungi incertae sedis</taxon>
        <taxon>Mucoromycota</taxon>
        <taxon>Glomeromycotina</taxon>
        <taxon>Glomeromycetes</taxon>
        <taxon>Diversisporales</taxon>
        <taxon>Gigasporaceae</taxon>
        <taxon>Gigaspora</taxon>
    </lineage>
</organism>
<feature type="compositionally biased region" description="Acidic residues" evidence="5">
    <location>
        <begin position="236"/>
        <end position="282"/>
    </location>
</feature>
<dbReference type="PANTHER" id="PTHR23405:SF4">
    <property type="entry name" value="PROTEIN MAK16 HOMOLOG"/>
    <property type="match status" value="1"/>
</dbReference>
<dbReference type="Pfam" id="PF01778">
    <property type="entry name" value="Ribosomal_L28e"/>
    <property type="match status" value="1"/>
</dbReference>
<protein>
    <recommendedName>
        <fullName evidence="4">Protein MAK16</fullName>
    </recommendedName>
</protein>
<evidence type="ECO:0000256" key="2">
    <source>
        <dbReference type="ARBA" id="ARBA00005514"/>
    </source>
</evidence>
<accession>A0A397UUQ4</accession>
<feature type="domain" description="Ribosomal eL28/Mak16" evidence="6">
    <location>
        <begin position="7"/>
        <end position="119"/>
    </location>
</feature>
<evidence type="ECO:0000313" key="8">
    <source>
        <dbReference type="Proteomes" id="UP000266673"/>
    </source>
</evidence>
<dbReference type="Pfam" id="PF04874">
    <property type="entry name" value="Mak16"/>
    <property type="match status" value="1"/>
</dbReference>
<dbReference type="PIRSF" id="PIRSF003352">
    <property type="entry name" value="MAK16"/>
    <property type="match status" value="1"/>
</dbReference>
<dbReference type="AlphaFoldDB" id="A0A397UUQ4"/>
<feature type="region of interest" description="Disordered" evidence="5">
    <location>
        <begin position="197"/>
        <end position="325"/>
    </location>
</feature>
<reference evidence="7 8" key="1">
    <citation type="submission" date="2018-06" db="EMBL/GenBank/DDBJ databases">
        <title>Comparative genomics reveals the genomic features of Rhizophagus irregularis, R. cerebriforme, R. diaphanum and Gigaspora rosea, and their symbiotic lifestyle signature.</title>
        <authorList>
            <person name="Morin E."/>
            <person name="San Clemente H."/>
            <person name="Chen E.C.H."/>
            <person name="De La Providencia I."/>
            <person name="Hainaut M."/>
            <person name="Kuo A."/>
            <person name="Kohler A."/>
            <person name="Murat C."/>
            <person name="Tang N."/>
            <person name="Roy S."/>
            <person name="Loubradou J."/>
            <person name="Henrissat B."/>
            <person name="Grigoriev I.V."/>
            <person name="Corradi N."/>
            <person name="Roux C."/>
            <person name="Martin F.M."/>
        </authorList>
    </citation>
    <scope>NUCLEOTIDE SEQUENCE [LARGE SCALE GENOMIC DNA]</scope>
    <source>
        <strain evidence="7 8">DAOM 194757</strain>
    </source>
</reference>
<dbReference type="Proteomes" id="UP000266673">
    <property type="component" value="Unassembled WGS sequence"/>
</dbReference>